<dbReference type="RefSeq" id="WP_140589685.1">
    <property type="nucleotide sequence ID" value="NZ_VFWZ01000001.1"/>
</dbReference>
<keyword evidence="3" id="KW-1185">Reference proteome</keyword>
<evidence type="ECO:0000313" key="3">
    <source>
        <dbReference type="Proteomes" id="UP000315540"/>
    </source>
</evidence>
<dbReference type="Proteomes" id="UP000315540">
    <property type="component" value="Unassembled WGS sequence"/>
</dbReference>
<dbReference type="PROSITE" id="PS51257">
    <property type="entry name" value="PROKAR_LIPOPROTEIN"/>
    <property type="match status" value="1"/>
</dbReference>
<sequence>MKKQILTVFVCVTLLLVSSCKKDPKSDNLEVVEKVQDSTQIVASETIEEEKPEPQKKKEKKKKDPERDGKKDFERTSKLIPIPGTSDRTENADAKRYIRDYEKYVSNYKKAVEAKDMDSFLKLNDASSSLSKQYNELMTKLSGEEIEKMSKYMQVKSRQLAELSAKM</sequence>
<evidence type="ECO:0000256" key="1">
    <source>
        <dbReference type="SAM" id="MobiDB-lite"/>
    </source>
</evidence>
<proteinExistence type="predicted"/>
<gene>
    <name evidence="2" type="ORF">FHK87_03195</name>
</gene>
<name>A0A504JEH5_9FLAO</name>
<reference evidence="2 3" key="1">
    <citation type="submission" date="2019-06" db="EMBL/GenBank/DDBJ databases">
        <authorList>
            <person name="Meng X."/>
        </authorList>
    </citation>
    <scope>NUCLEOTIDE SEQUENCE [LARGE SCALE GENOMIC DNA]</scope>
    <source>
        <strain evidence="2 3">M625</strain>
    </source>
</reference>
<organism evidence="2 3">
    <name type="scientific">Aquimarina algicola</name>
    <dbReference type="NCBI Taxonomy" id="2589995"/>
    <lineage>
        <taxon>Bacteria</taxon>
        <taxon>Pseudomonadati</taxon>
        <taxon>Bacteroidota</taxon>
        <taxon>Flavobacteriia</taxon>
        <taxon>Flavobacteriales</taxon>
        <taxon>Flavobacteriaceae</taxon>
        <taxon>Aquimarina</taxon>
    </lineage>
</organism>
<feature type="compositionally biased region" description="Basic and acidic residues" evidence="1">
    <location>
        <begin position="52"/>
        <end position="77"/>
    </location>
</feature>
<evidence type="ECO:0008006" key="4">
    <source>
        <dbReference type="Google" id="ProtNLM"/>
    </source>
</evidence>
<accession>A0A504JEH5</accession>
<protein>
    <recommendedName>
        <fullName evidence="4">Lipoprotein</fullName>
    </recommendedName>
</protein>
<feature type="region of interest" description="Disordered" evidence="1">
    <location>
        <begin position="41"/>
        <end position="91"/>
    </location>
</feature>
<evidence type="ECO:0000313" key="2">
    <source>
        <dbReference type="EMBL" id="TPN89247.1"/>
    </source>
</evidence>
<dbReference type="AlphaFoldDB" id="A0A504JEH5"/>
<dbReference type="OrthoDB" id="1163605at2"/>
<comment type="caution">
    <text evidence="2">The sequence shown here is derived from an EMBL/GenBank/DDBJ whole genome shotgun (WGS) entry which is preliminary data.</text>
</comment>
<dbReference type="EMBL" id="VFWZ01000001">
    <property type="protein sequence ID" value="TPN89247.1"/>
    <property type="molecule type" value="Genomic_DNA"/>
</dbReference>